<feature type="transmembrane region" description="Helical" evidence="3">
    <location>
        <begin position="55"/>
        <end position="75"/>
    </location>
</feature>
<accession>A0ABV7HAD4</accession>
<dbReference type="Pfam" id="PF26002">
    <property type="entry name" value="Beta-barrel_AprE"/>
    <property type="match status" value="1"/>
</dbReference>
<feature type="domain" description="AprE-like beta-barrel" evidence="4">
    <location>
        <begin position="328"/>
        <end position="421"/>
    </location>
</feature>
<feature type="coiled-coil region" evidence="1">
    <location>
        <begin position="233"/>
        <end position="285"/>
    </location>
</feature>
<gene>
    <name evidence="5" type="ORF">ACFOEN_13885</name>
</gene>
<evidence type="ECO:0000259" key="4">
    <source>
        <dbReference type="Pfam" id="PF26002"/>
    </source>
</evidence>
<dbReference type="SUPFAM" id="SSF51230">
    <property type="entry name" value="Single hybrid motif"/>
    <property type="match status" value="1"/>
</dbReference>
<dbReference type="Proteomes" id="UP001595556">
    <property type="component" value="Unassembled WGS sequence"/>
</dbReference>
<evidence type="ECO:0000313" key="5">
    <source>
        <dbReference type="EMBL" id="MFC3148717.1"/>
    </source>
</evidence>
<organism evidence="5 6">
    <name type="scientific">Piscinibacterium candidicorallinum</name>
    <dbReference type="NCBI Taxonomy" id="1793872"/>
    <lineage>
        <taxon>Bacteria</taxon>
        <taxon>Pseudomonadati</taxon>
        <taxon>Pseudomonadota</taxon>
        <taxon>Betaproteobacteria</taxon>
        <taxon>Burkholderiales</taxon>
        <taxon>Piscinibacterium</taxon>
    </lineage>
</organism>
<dbReference type="Gene3D" id="2.40.30.170">
    <property type="match status" value="1"/>
</dbReference>
<keyword evidence="3" id="KW-0472">Membrane</keyword>
<keyword evidence="3" id="KW-1133">Transmembrane helix</keyword>
<dbReference type="PRINTS" id="PR01490">
    <property type="entry name" value="RTXTOXIND"/>
</dbReference>
<sequence>MSDPAPPPSGTPPAGAPTASAPPAPTAASLFRTEAIDAQRLKQLGDVLQVRPVPAWVFTTLAVAAAAALVTFVLWGEVARRERVEGYVEVDAGAARVLVPEAGVLAELLVKEGDSVPAGAPLARISFETTRKTDAQSTAAVQREIDERIAALDREAQQTQQLAGQQSDQQRRRIADLDTELAQFDTEIRLQEQRVANAEALAKRYAQLTEEKFVSDIVAQQRRDDVIDQQTKLAALKRQQQATRTQLEAARGELPSIGTRTSAQLEQLRRQKSELAQNRIQETAQAGRETVLRAPFAGVVSNIAVVRGQSVAADQLVALLLPQGAGLHAELLVPTRAIGFVRPGAQVLLRYEAFPFQRFGQYGGRVERISRSVWSQGDRIGPLAVREPVYTVTVRLNDQAVRAAGESFPLKRGMLVQADILAERRTIAEWIFEPVLTLREAVR</sequence>
<feature type="coiled-coil region" evidence="1">
    <location>
        <begin position="142"/>
        <end position="208"/>
    </location>
</feature>
<protein>
    <submittedName>
        <fullName evidence="5">HlyD family secretion protein</fullName>
    </submittedName>
</protein>
<dbReference type="PANTHER" id="PTHR30386:SF28">
    <property type="entry name" value="EXPORTED PROTEIN"/>
    <property type="match status" value="1"/>
</dbReference>
<evidence type="ECO:0000256" key="3">
    <source>
        <dbReference type="SAM" id="Phobius"/>
    </source>
</evidence>
<reference evidence="6" key="1">
    <citation type="journal article" date="2019" name="Int. J. Syst. Evol. Microbiol.">
        <title>The Global Catalogue of Microorganisms (GCM) 10K type strain sequencing project: providing services to taxonomists for standard genome sequencing and annotation.</title>
        <authorList>
            <consortium name="The Broad Institute Genomics Platform"/>
            <consortium name="The Broad Institute Genome Sequencing Center for Infectious Disease"/>
            <person name="Wu L."/>
            <person name="Ma J."/>
        </authorList>
    </citation>
    <scope>NUCLEOTIDE SEQUENCE [LARGE SCALE GENOMIC DNA]</scope>
    <source>
        <strain evidence="6">KCTC 52168</strain>
    </source>
</reference>
<keyword evidence="6" id="KW-1185">Reference proteome</keyword>
<dbReference type="EMBL" id="JBHRTI010000007">
    <property type="protein sequence ID" value="MFC3148717.1"/>
    <property type="molecule type" value="Genomic_DNA"/>
</dbReference>
<dbReference type="InterPro" id="IPR011053">
    <property type="entry name" value="Single_hybrid_motif"/>
</dbReference>
<dbReference type="RefSeq" id="WP_377304904.1">
    <property type="nucleotide sequence ID" value="NZ_CP180191.1"/>
</dbReference>
<dbReference type="PANTHER" id="PTHR30386">
    <property type="entry name" value="MEMBRANE FUSION SUBUNIT OF EMRAB-TOLC MULTIDRUG EFFLUX PUMP"/>
    <property type="match status" value="1"/>
</dbReference>
<comment type="caution">
    <text evidence="5">The sequence shown here is derived from an EMBL/GenBank/DDBJ whole genome shotgun (WGS) entry which is preliminary data.</text>
</comment>
<evidence type="ECO:0000256" key="2">
    <source>
        <dbReference type="SAM" id="MobiDB-lite"/>
    </source>
</evidence>
<feature type="region of interest" description="Disordered" evidence="2">
    <location>
        <begin position="1"/>
        <end position="25"/>
    </location>
</feature>
<dbReference type="InterPro" id="IPR058982">
    <property type="entry name" value="Beta-barrel_AprE"/>
</dbReference>
<keyword evidence="1" id="KW-0175">Coiled coil</keyword>
<proteinExistence type="predicted"/>
<name>A0ABV7HAD4_9BURK</name>
<keyword evidence="3" id="KW-0812">Transmembrane</keyword>
<dbReference type="Gene3D" id="2.40.50.100">
    <property type="match status" value="1"/>
</dbReference>
<evidence type="ECO:0000313" key="6">
    <source>
        <dbReference type="Proteomes" id="UP001595556"/>
    </source>
</evidence>
<evidence type="ECO:0000256" key="1">
    <source>
        <dbReference type="SAM" id="Coils"/>
    </source>
</evidence>
<dbReference type="InterPro" id="IPR050739">
    <property type="entry name" value="MFP"/>
</dbReference>